<dbReference type="Gene3D" id="1.20.120.80">
    <property type="entry name" value="Cytochrome c oxidase, subunit III, four-helix bundle"/>
    <property type="match status" value="1"/>
</dbReference>
<dbReference type="InterPro" id="IPR035973">
    <property type="entry name" value="Cyt_c_oxidase_su3-like_sf"/>
</dbReference>
<dbReference type="GO" id="GO:0005739">
    <property type="term" value="C:mitochondrion"/>
    <property type="evidence" value="ECO:0007669"/>
    <property type="project" value="TreeGrafter"/>
</dbReference>
<dbReference type="InterPro" id="IPR024791">
    <property type="entry name" value="Cyt_c/ubiquinol_Oxase_su3"/>
</dbReference>
<reference evidence="11" key="1">
    <citation type="submission" date="2016-11" db="EMBL/GenBank/DDBJ databases">
        <title>The complete mitochondrial genome of Microceramus pontificus (Gould, 1848) (Gastropoda: Stylommatophora: Urocoptidae).</title>
        <authorList>
            <person name="Harasewych M.G."/>
            <person name="Gonzalez V.L."/>
            <person name="Windsor A.M."/>
            <person name="Halloran M."/>
        </authorList>
    </citation>
    <scope>NUCLEOTIDE SEQUENCE</scope>
</reference>
<evidence type="ECO:0000256" key="4">
    <source>
        <dbReference type="ARBA" id="ARBA00022692"/>
    </source>
</evidence>
<keyword evidence="4 8" id="KW-0812">Transmembrane</keyword>
<feature type="domain" description="Heme-copper oxidase subunit III family profile" evidence="10">
    <location>
        <begin position="18"/>
        <end position="275"/>
    </location>
</feature>
<keyword evidence="7 9" id="KW-0472">Membrane</keyword>
<keyword evidence="8 11" id="KW-0496">Mitochondrion</keyword>
<feature type="transmembrane region" description="Helical" evidence="9">
    <location>
        <begin position="141"/>
        <end position="161"/>
    </location>
</feature>
<dbReference type="Pfam" id="PF00510">
    <property type="entry name" value="COX3"/>
    <property type="match status" value="1"/>
</dbReference>
<sequence>MQIQNTLNVKNSYKKYLGTTPYHLVELSPWPIMISMTIFCMPVGFLFMTRYSAFQILMYSTLLTAIISVLWWRDVIRESTYQGHHTSYVMKGLKLGMSLFIISEVCFFFAFFWAYFHSSLAPTIEIGSIWPPVGISTLETFQVPLLNTSVLLLSGVSVTWAHHAIEEGDRNSAIQGLLITFLLGVYFLWLQFGEYKETSFSISDSVYGSSFFMATGFHGLHVMVGSLFLLVCWIRLLFYHFSTNHHIGFLAAAWYWHFVDVVWLFLYVSIYWWGS</sequence>
<gene>
    <name evidence="11" type="primary">COX3</name>
</gene>
<dbReference type="InterPro" id="IPR033945">
    <property type="entry name" value="Cyt_c_oxase_su3_dom"/>
</dbReference>
<comment type="subcellular location">
    <subcellularLocation>
        <location evidence="1">Membrane</location>
        <topology evidence="1">Multi-pass membrane protein</topology>
    </subcellularLocation>
</comment>
<dbReference type="PANTHER" id="PTHR11403:SF7">
    <property type="entry name" value="CYTOCHROME C OXIDASE SUBUNIT 3"/>
    <property type="match status" value="1"/>
</dbReference>
<evidence type="ECO:0000313" key="11">
    <source>
        <dbReference type="EMBL" id="ASP44433.1"/>
    </source>
</evidence>
<evidence type="ECO:0000256" key="1">
    <source>
        <dbReference type="ARBA" id="ARBA00004141"/>
    </source>
</evidence>
<dbReference type="RefSeq" id="YP_009444537.1">
    <property type="nucleotide sequence ID" value="NC_036381.1"/>
</dbReference>
<dbReference type="GO" id="GO:0016020">
    <property type="term" value="C:membrane"/>
    <property type="evidence" value="ECO:0007669"/>
    <property type="project" value="UniProtKB-SubCell"/>
</dbReference>
<organism evidence="11">
    <name type="scientific">Microceramus pontificus</name>
    <dbReference type="NCBI Taxonomy" id="513540"/>
    <lineage>
        <taxon>Eukaryota</taxon>
        <taxon>Metazoa</taxon>
        <taxon>Spiralia</taxon>
        <taxon>Lophotrochozoa</taxon>
        <taxon>Mollusca</taxon>
        <taxon>Gastropoda</taxon>
        <taxon>Heterobranchia</taxon>
        <taxon>Euthyneura</taxon>
        <taxon>Panpulmonata</taxon>
        <taxon>Eupulmonata</taxon>
        <taxon>Stylommatophora</taxon>
        <taxon>Helicina</taxon>
        <taxon>Urocoptoidea</taxon>
        <taxon>Urocoptidae</taxon>
        <taxon>Microceramus</taxon>
    </lineage>
</organism>
<feature type="transmembrane region" description="Helical" evidence="9">
    <location>
        <begin position="173"/>
        <end position="192"/>
    </location>
</feature>
<dbReference type="EMBL" id="KY132095">
    <property type="protein sequence ID" value="ASP44433.1"/>
    <property type="molecule type" value="Genomic_DNA"/>
</dbReference>
<dbReference type="CTD" id="4514"/>
<protein>
    <recommendedName>
        <fullName evidence="3 8">Cytochrome c oxidase subunit 3</fullName>
    </recommendedName>
</protein>
<evidence type="ECO:0000256" key="2">
    <source>
        <dbReference type="ARBA" id="ARBA00010581"/>
    </source>
</evidence>
<name>A0A343F263_9EUPU</name>
<feature type="transmembrane region" description="Helical" evidence="9">
    <location>
        <begin position="93"/>
        <end position="116"/>
    </location>
</feature>
<dbReference type="PANTHER" id="PTHR11403">
    <property type="entry name" value="CYTOCHROME C OXIDASE SUBUNIT III"/>
    <property type="match status" value="1"/>
</dbReference>
<dbReference type="SUPFAM" id="SSF81452">
    <property type="entry name" value="Cytochrome c oxidase subunit III-like"/>
    <property type="match status" value="1"/>
</dbReference>
<feature type="transmembrane region" description="Helical" evidence="9">
    <location>
        <begin position="53"/>
        <end position="72"/>
    </location>
</feature>
<dbReference type="InterPro" id="IPR000298">
    <property type="entry name" value="Cyt_c_oxidase-like_su3"/>
</dbReference>
<dbReference type="InterPro" id="IPR013833">
    <property type="entry name" value="Cyt_c_oxidase_su3_a-hlx"/>
</dbReference>
<evidence type="ECO:0000256" key="7">
    <source>
        <dbReference type="ARBA" id="ARBA00023136"/>
    </source>
</evidence>
<dbReference type="PROSITE" id="PS50253">
    <property type="entry name" value="COX3"/>
    <property type="match status" value="1"/>
</dbReference>
<evidence type="ECO:0000256" key="6">
    <source>
        <dbReference type="ARBA" id="ARBA00022989"/>
    </source>
</evidence>
<keyword evidence="5" id="KW-1278">Translocase</keyword>
<comment type="function">
    <text evidence="8">Component of the cytochrome c oxidase, the last enzyme in the mitochondrial electron transport chain which drives oxidative phosphorylation. The respiratory chain contains 3 multisubunit complexes succinate dehydrogenase (complex II, CII), ubiquinol-cytochrome c oxidoreductase (cytochrome b-c1 complex, complex III, CIII) and cytochrome c oxidase (complex IV, CIV), that cooperate to transfer electrons derived from NADH and succinate to molecular oxygen, creating an electrochemical gradient over the inner membrane that drives transmembrane transport and the ATP synthase. Cytochrome c oxidase is the component of the respiratory chain that catalyzes the reduction of oxygen to water. Electrons originating from reduced cytochrome c in the intermembrane space (IMS) are transferred via the dinuclear copper A center (CU(A)) of subunit 2 and heme A of subunit 1 to the active site in subunit 1, a binuclear center (BNC) formed by heme A3 and copper B (CU(B)). The BNC reduces molecular oxygen to 2 water molecules using 4 electrons from cytochrome c in the IMS and 4 protons from the mitochondrial matrix.</text>
</comment>
<feature type="transmembrane region" description="Helical" evidence="9">
    <location>
        <begin position="24"/>
        <end position="47"/>
    </location>
</feature>
<feature type="transmembrane region" description="Helical" evidence="9">
    <location>
        <begin position="212"/>
        <end position="237"/>
    </location>
</feature>
<evidence type="ECO:0000256" key="8">
    <source>
        <dbReference type="RuleBase" id="RU003375"/>
    </source>
</evidence>
<dbReference type="AlphaFoldDB" id="A0A343F263"/>
<evidence type="ECO:0000256" key="3">
    <source>
        <dbReference type="ARBA" id="ARBA00015944"/>
    </source>
</evidence>
<evidence type="ECO:0000256" key="9">
    <source>
        <dbReference type="SAM" id="Phobius"/>
    </source>
</evidence>
<dbReference type="CDD" id="cd01665">
    <property type="entry name" value="Cyt_c_Oxidase_III"/>
    <property type="match status" value="1"/>
</dbReference>
<accession>A0A343F263</accession>
<comment type="similarity">
    <text evidence="2 8">Belongs to the cytochrome c oxidase subunit 3 family.</text>
</comment>
<dbReference type="Gene3D" id="1.10.287.70">
    <property type="match status" value="1"/>
</dbReference>
<dbReference type="GO" id="GO:0006123">
    <property type="term" value="P:mitochondrial electron transport, cytochrome c to oxygen"/>
    <property type="evidence" value="ECO:0007669"/>
    <property type="project" value="TreeGrafter"/>
</dbReference>
<proteinExistence type="inferred from homology"/>
<dbReference type="GeneID" id="35198874"/>
<dbReference type="GO" id="GO:0004129">
    <property type="term" value="F:cytochrome-c oxidase activity"/>
    <property type="evidence" value="ECO:0007669"/>
    <property type="project" value="InterPro"/>
</dbReference>
<evidence type="ECO:0000259" key="10">
    <source>
        <dbReference type="PROSITE" id="PS50253"/>
    </source>
</evidence>
<geneLocation type="mitochondrion" evidence="11"/>
<feature type="transmembrane region" description="Helical" evidence="9">
    <location>
        <begin position="249"/>
        <end position="273"/>
    </location>
</feature>
<keyword evidence="6 9" id="KW-1133">Transmembrane helix</keyword>
<dbReference type="FunFam" id="1.20.120.80:FF:000002">
    <property type="entry name" value="Cytochrome c oxidase subunit 3"/>
    <property type="match status" value="1"/>
</dbReference>
<evidence type="ECO:0000256" key="5">
    <source>
        <dbReference type="ARBA" id="ARBA00022967"/>
    </source>
</evidence>